<name>A0A0D0BQ29_9AGAR</name>
<dbReference type="EMBL" id="KN834792">
    <property type="protein sequence ID" value="KIK57201.1"/>
    <property type="molecule type" value="Genomic_DNA"/>
</dbReference>
<organism evidence="1 2">
    <name type="scientific">Collybiopsis luxurians FD-317 M1</name>
    <dbReference type="NCBI Taxonomy" id="944289"/>
    <lineage>
        <taxon>Eukaryota</taxon>
        <taxon>Fungi</taxon>
        <taxon>Dikarya</taxon>
        <taxon>Basidiomycota</taxon>
        <taxon>Agaricomycotina</taxon>
        <taxon>Agaricomycetes</taxon>
        <taxon>Agaricomycetidae</taxon>
        <taxon>Agaricales</taxon>
        <taxon>Marasmiineae</taxon>
        <taxon>Omphalotaceae</taxon>
        <taxon>Collybiopsis</taxon>
        <taxon>Collybiopsis luxurians</taxon>
    </lineage>
</organism>
<dbReference type="Proteomes" id="UP000053593">
    <property type="component" value="Unassembled WGS sequence"/>
</dbReference>
<dbReference type="Pfam" id="PF23562">
    <property type="entry name" value="AMP-binding_C_3"/>
    <property type="match status" value="1"/>
</dbReference>
<dbReference type="HOGENOM" id="CLU_1378266_0_0_1"/>
<reference evidence="1 2" key="1">
    <citation type="submission" date="2014-04" db="EMBL/GenBank/DDBJ databases">
        <title>Evolutionary Origins and Diversification of the Mycorrhizal Mutualists.</title>
        <authorList>
            <consortium name="DOE Joint Genome Institute"/>
            <consortium name="Mycorrhizal Genomics Consortium"/>
            <person name="Kohler A."/>
            <person name="Kuo A."/>
            <person name="Nagy L.G."/>
            <person name="Floudas D."/>
            <person name="Copeland A."/>
            <person name="Barry K.W."/>
            <person name="Cichocki N."/>
            <person name="Veneault-Fourrey C."/>
            <person name="LaButti K."/>
            <person name="Lindquist E.A."/>
            <person name="Lipzen A."/>
            <person name="Lundell T."/>
            <person name="Morin E."/>
            <person name="Murat C."/>
            <person name="Riley R."/>
            <person name="Ohm R."/>
            <person name="Sun H."/>
            <person name="Tunlid A."/>
            <person name="Henrissat B."/>
            <person name="Grigoriev I.V."/>
            <person name="Hibbett D.S."/>
            <person name="Martin F."/>
        </authorList>
    </citation>
    <scope>NUCLEOTIDE SEQUENCE [LARGE SCALE GENOMIC DNA]</scope>
    <source>
        <strain evidence="1 2">FD-317 M1</strain>
    </source>
</reference>
<sequence length="198" mass="22397">MPAQSAFQLLRYHLSPHVRKPSPNTTSSAISSSSLITKNVESTDNCDNPEMQKAHSLAEREAESQLPNLVKGDGEFETENGLRCDAKSIEDNARAACGLLISECIVIGKGRPSPVLLVETDSEMEESKLKREILRKTRHFHSRRYLHERITSVKMIVVVPRGTFPRSTKEDSDTIRKELEAKFKAELDRLYRLKCTMI</sequence>
<dbReference type="AlphaFoldDB" id="A0A0D0BQ29"/>
<accession>A0A0D0BQ29</accession>
<protein>
    <submittedName>
        <fullName evidence="1">Uncharacterized protein</fullName>
    </submittedName>
</protein>
<keyword evidence="2" id="KW-1185">Reference proteome</keyword>
<proteinExistence type="predicted"/>
<evidence type="ECO:0000313" key="1">
    <source>
        <dbReference type="EMBL" id="KIK57201.1"/>
    </source>
</evidence>
<gene>
    <name evidence="1" type="ORF">GYMLUDRAFT_763780</name>
</gene>
<dbReference type="OrthoDB" id="429813at2759"/>
<evidence type="ECO:0000313" key="2">
    <source>
        <dbReference type="Proteomes" id="UP000053593"/>
    </source>
</evidence>